<dbReference type="GO" id="GO:0008237">
    <property type="term" value="F:metallopeptidase activity"/>
    <property type="evidence" value="ECO:0007669"/>
    <property type="project" value="UniProtKB-KW"/>
</dbReference>
<feature type="compositionally biased region" description="Gly residues" evidence="2">
    <location>
        <begin position="533"/>
        <end position="542"/>
    </location>
</feature>
<keyword evidence="4" id="KW-0378">Hydrolase</keyword>
<keyword evidence="5" id="KW-1185">Reference proteome</keyword>
<dbReference type="Pfam" id="PF05547">
    <property type="entry name" value="Peptidase_M6"/>
    <property type="match status" value="1"/>
</dbReference>
<dbReference type="SUPFAM" id="SSF55486">
    <property type="entry name" value="Metalloproteases ('zincins'), catalytic domain"/>
    <property type="match status" value="1"/>
</dbReference>
<dbReference type="EMBL" id="JBIGHZ010000002">
    <property type="protein sequence ID" value="MFG6447497.1"/>
    <property type="molecule type" value="Genomic_DNA"/>
</dbReference>
<evidence type="ECO:0000256" key="1">
    <source>
        <dbReference type="SAM" id="Coils"/>
    </source>
</evidence>
<evidence type="ECO:0000313" key="4">
    <source>
        <dbReference type="EMBL" id="MFG6447497.1"/>
    </source>
</evidence>
<feature type="compositionally biased region" description="Basic and acidic residues" evidence="2">
    <location>
        <begin position="599"/>
        <end position="624"/>
    </location>
</feature>
<dbReference type="PANTHER" id="PTHR41775">
    <property type="entry name" value="SECRETED PROTEIN-RELATED"/>
    <property type="match status" value="1"/>
</dbReference>
<reference evidence="4 5" key="1">
    <citation type="submission" date="2024-08" db="EMBL/GenBank/DDBJ databases">
        <authorList>
            <person name="Lu H."/>
        </authorList>
    </citation>
    <scope>NUCLEOTIDE SEQUENCE [LARGE SCALE GENOMIC DNA]</scope>
    <source>
        <strain evidence="4 5">BYS180W</strain>
    </source>
</reference>
<name>A0ABW7FT49_9BURK</name>
<gene>
    <name evidence="4" type="ORF">ACG0Z6_04465</name>
</gene>
<keyword evidence="4" id="KW-0482">Metalloprotease</keyword>
<keyword evidence="1" id="KW-0175">Coiled coil</keyword>
<dbReference type="RefSeq" id="WP_394458904.1">
    <property type="nucleotide sequence ID" value="NZ_JBIGHZ010000002.1"/>
</dbReference>
<organism evidence="4 5">
    <name type="scientific">Roseateles rivi</name>
    <dbReference type="NCBI Taxonomy" id="3299028"/>
    <lineage>
        <taxon>Bacteria</taxon>
        <taxon>Pseudomonadati</taxon>
        <taxon>Pseudomonadota</taxon>
        <taxon>Betaproteobacteria</taxon>
        <taxon>Burkholderiales</taxon>
        <taxon>Sphaerotilaceae</taxon>
        <taxon>Roseateles</taxon>
    </lineage>
</organism>
<feature type="coiled-coil region" evidence="1">
    <location>
        <begin position="471"/>
        <end position="520"/>
    </location>
</feature>
<protein>
    <submittedName>
        <fullName evidence="4">M6 family metalloprotease domain-containing protein</fullName>
    </submittedName>
</protein>
<feature type="compositionally biased region" description="Basic and acidic residues" evidence="2">
    <location>
        <begin position="405"/>
        <end position="416"/>
    </location>
</feature>
<evidence type="ECO:0000313" key="5">
    <source>
        <dbReference type="Proteomes" id="UP001606099"/>
    </source>
</evidence>
<dbReference type="PANTHER" id="PTHR41775:SF1">
    <property type="entry name" value="PEPTIDASE M6-LIKE DOMAIN-CONTAINING PROTEIN"/>
    <property type="match status" value="1"/>
</dbReference>
<feature type="region of interest" description="Disordered" evidence="2">
    <location>
        <begin position="405"/>
        <end position="440"/>
    </location>
</feature>
<dbReference type="Proteomes" id="UP001606099">
    <property type="component" value="Unassembled WGS sequence"/>
</dbReference>
<keyword evidence="4" id="KW-0645">Protease</keyword>
<sequence length="624" mass="66725">MDRSYRPLRPACAAVRARHSDFCAVAPHPDLMDKLRAELATARAGASDTLAAALSLARGPRMLGFNDGMILPPENFPVGTAMSAIRSAAADRAPLRGALRVVVVLAQFSDRPMSAGAAARFRDLFFSSGVLPHGSVKEYFRDVSNNLVDIVGEVVGPFTMPQTLAWYANSNFGIGQPSGTPRANILARDAAVAANPTVNYGLYDNDGNGYVDAFIVVHAGSGGEVTGNSGDIWSHKWTLPSAYAADGKQIYAYLTIPEDARLGVCAHELGHLLFGFPDLYDTDYSSEGIGNWCLMAGGSWNGGGDIPAHPSAWCKANQGWVTVNNVTSSSTLSLPDVKTSRTVHRLWKDGAGGNEYFLLENRQRAGFDAQLPGDGLLIWHIDEAQSGNTDENHYKVALMQADGRRDLELDRGRGDGGDPYPGSSNNTSFNASANPNSKSYANQDTCVSVTEISASASTMTARVAVSCKSLIKDAKDLRKDLRKDGKEASKDLKDLRKEITKDLRKEVKEVVKERKDLKDRVEIKPRKEVFEKPGGGGGGGDPLGSINSEGDSALLQVVMSLEQRVAELEAGGAAAAEMSAQPFIGAELRPDLAGAPDAGDDHADLQERMARGDASAKRAFDNRP</sequence>
<feature type="region of interest" description="Disordered" evidence="2">
    <location>
        <begin position="528"/>
        <end position="548"/>
    </location>
</feature>
<feature type="region of interest" description="Disordered" evidence="2">
    <location>
        <begin position="587"/>
        <end position="624"/>
    </location>
</feature>
<dbReference type="InterPro" id="IPR008757">
    <property type="entry name" value="Peptidase_M6-like_domain"/>
</dbReference>
<dbReference type="NCBIfam" id="TIGR03296">
    <property type="entry name" value="M6dom_TIGR03296"/>
    <property type="match status" value="1"/>
</dbReference>
<feature type="domain" description="Peptidase M6-like" evidence="3">
    <location>
        <begin position="121"/>
        <end position="318"/>
    </location>
</feature>
<evidence type="ECO:0000256" key="2">
    <source>
        <dbReference type="SAM" id="MobiDB-lite"/>
    </source>
</evidence>
<feature type="compositionally biased region" description="Low complexity" evidence="2">
    <location>
        <begin position="423"/>
        <end position="437"/>
    </location>
</feature>
<proteinExistence type="predicted"/>
<accession>A0ABW7FT49</accession>
<comment type="caution">
    <text evidence="4">The sequence shown here is derived from an EMBL/GenBank/DDBJ whole genome shotgun (WGS) entry which is preliminary data.</text>
</comment>
<evidence type="ECO:0000259" key="3">
    <source>
        <dbReference type="Pfam" id="PF05547"/>
    </source>
</evidence>